<feature type="domain" description="Inhibitor I9" evidence="6">
    <location>
        <begin position="107"/>
        <end position="178"/>
    </location>
</feature>
<comment type="caution">
    <text evidence="3">Lacks conserved residue(s) required for the propagation of feature annotation.</text>
</comment>
<name>A0A8X8Y5L8_SALSN</name>
<dbReference type="PROSITE" id="PS51892">
    <property type="entry name" value="SUBTILASE"/>
    <property type="match status" value="1"/>
</dbReference>
<dbReference type="GO" id="GO:0006508">
    <property type="term" value="P:proteolysis"/>
    <property type="evidence" value="ECO:0007669"/>
    <property type="project" value="InterPro"/>
</dbReference>
<dbReference type="InterPro" id="IPR036852">
    <property type="entry name" value="Peptidase_S8/S53_dom_sf"/>
</dbReference>
<protein>
    <recommendedName>
        <fullName evidence="10">Cucumisin</fullName>
    </recommendedName>
</protein>
<dbReference type="InterPro" id="IPR041469">
    <property type="entry name" value="Subtilisin-like_FN3"/>
</dbReference>
<feature type="domain" description="Peptidase S8/S53" evidence="5">
    <location>
        <begin position="206"/>
        <end position="298"/>
    </location>
</feature>
<dbReference type="Gene3D" id="2.60.40.2310">
    <property type="match status" value="1"/>
</dbReference>
<dbReference type="EMBL" id="PNBA02000004">
    <property type="protein sequence ID" value="KAG6426308.1"/>
    <property type="molecule type" value="Genomic_DNA"/>
</dbReference>
<dbReference type="InterPro" id="IPR000209">
    <property type="entry name" value="Peptidase_S8/S53_dom"/>
</dbReference>
<keyword evidence="9" id="KW-1185">Reference proteome</keyword>
<proteinExistence type="inferred from homology"/>
<dbReference type="SUPFAM" id="SSF52743">
    <property type="entry name" value="Subtilisin-like"/>
    <property type="match status" value="1"/>
</dbReference>
<evidence type="ECO:0000313" key="8">
    <source>
        <dbReference type="EMBL" id="KAG6426308.1"/>
    </source>
</evidence>
<dbReference type="Pfam" id="PF00082">
    <property type="entry name" value="Peptidase_S8"/>
    <property type="match status" value="1"/>
</dbReference>
<reference evidence="8" key="1">
    <citation type="submission" date="2018-01" db="EMBL/GenBank/DDBJ databases">
        <authorList>
            <person name="Mao J.F."/>
        </authorList>
    </citation>
    <scope>NUCLEOTIDE SEQUENCE</scope>
    <source>
        <strain evidence="8">Huo1</strain>
        <tissue evidence="8">Leaf</tissue>
    </source>
</reference>
<dbReference type="PANTHER" id="PTHR10795">
    <property type="entry name" value="PROPROTEIN CONVERTASE SUBTILISIN/KEXIN"/>
    <property type="match status" value="1"/>
</dbReference>
<keyword evidence="2" id="KW-0732">Signal</keyword>
<dbReference type="Pfam" id="PF05922">
    <property type="entry name" value="Inhibitor_I9"/>
    <property type="match status" value="1"/>
</dbReference>
<dbReference type="InterPro" id="IPR045051">
    <property type="entry name" value="SBT"/>
</dbReference>
<evidence type="ECO:0000259" key="6">
    <source>
        <dbReference type="Pfam" id="PF05922"/>
    </source>
</evidence>
<evidence type="ECO:0000259" key="5">
    <source>
        <dbReference type="Pfam" id="PF00082"/>
    </source>
</evidence>
<feature type="region of interest" description="Disordered" evidence="4">
    <location>
        <begin position="263"/>
        <end position="282"/>
    </location>
</feature>
<dbReference type="InterPro" id="IPR010259">
    <property type="entry name" value="S8pro/Inhibitor_I9"/>
</dbReference>
<feature type="domain" description="Subtilisin-like protease fibronectin type-III" evidence="7">
    <location>
        <begin position="23"/>
        <end position="86"/>
    </location>
</feature>
<dbReference type="Gene3D" id="3.40.50.200">
    <property type="entry name" value="Peptidase S8/S53 domain"/>
    <property type="match status" value="1"/>
</dbReference>
<comment type="caution">
    <text evidence="8">The sequence shown here is derived from an EMBL/GenBank/DDBJ whole genome shotgun (WGS) entry which is preliminary data.</text>
</comment>
<comment type="similarity">
    <text evidence="1 3">Belongs to the peptidase S8 family.</text>
</comment>
<evidence type="ECO:0000259" key="7">
    <source>
        <dbReference type="Pfam" id="PF17766"/>
    </source>
</evidence>
<evidence type="ECO:0000256" key="1">
    <source>
        <dbReference type="ARBA" id="ARBA00011073"/>
    </source>
</evidence>
<dbReference type="Pfam" id="PF17766">
    <property type="entry name" value="fn3_6"/>
    <property type="match status" value="1"/>
</dbReference>
<dbReference type="InterPro" id="IPR037045">
    <property type="entry name" value="S8pro/Inhibitor_I9_sf"/>
</dbReference>
<accession>A0A8X8Y5L8</accession>
<dbReference type="Gene3D" id="3.30.70.80">
    <property type="entry name" value="Peptidase S8 propeptide/proteinase inhibitor I9"/>
    <property type="match status" value="1"/>
</dbReference>
<dbReference type="GO" id="GO:0004252">
    <property type="term" value="F:serine-type endopeptidase activity"/>
    <property type="evidence" value="ECO:0007669"/>
    <property type="project" value="InterPro"/>
</dbReference>
<reference evidence="8" key="2">
    <citation type="submission" date="2020-08" db="EMBL/GenBank/DDBJ databases">
        <title>Plant Genome Project.</title>
        <authorList>
            <person name="Zhang R.-G."/>
        </authorList>
    </citation>
    <scope>NUCLEOTIDE SEQUENCE</scope>
    <source>
        <strain evidence="8">Huo1</strain>
        <tissue evidence="8">Leaf</tissue>
    </source>
</reference>
<evidence type="ECO:0000256" key="2">
    <source>
        <dbReference type="ARBA" id="ARBA00022729"/>
    </source>
</evidence>
<organism evidence="8">
    <name type="scientific">Salvia splendens</name>
    <name type="common">Scarlet sage</name>
    <dbReference type="NCBI Taxonomy" id="180675"/>
    <lineage>
        <taxon>Eukaryota</taxon>
        <taxon>Viridiplantae</taxon>
        <taxon>Streptophyta</taxon>
        <taxon>Embryophyta</taxon>
        <taxon>Tracheophyta</taxon>
        <taxon>Spermatophyta</taxon>
        <taxon>Magnoliopsida</taxon>
        <taxon>eudicotyledons</taxon>
        <taxon>Gunneridae</taxon>
        <taxon>Pentapetalae</taxon>
        <taxon>asterids</taxon>
        <taxon>lamiids</taxon>
        <taxon>Lamiales</taxon>
        <taxon>Lamiaceae</taxon>
        <taxon>Nepetoideae</taxon>
        <taxon>Mentheae</taxon>
        <taxon>Salviinae</taxon>
        <taxon>Salvia</taxon>
        <taxon>Salvia subgen. Calosphace</taxon>
        <taxon>core Calosphace</taxon>
    </lineage>
</organism>
<evidence type="ECO:0000256" key="3">
    <source>
        <dbReference type="PROSITE-ProRule" id="PRU01240"/>
    </source>
</evidence>
<evidence type="ECO:0000256" key="4">
    <source>
        <dbReference type="SAM" id="MobiDB-lite"/>
    </source>
</evidence>
<sequence>MFTAAPLLKPRGLSSLALGLNRRNFTTTVTSSECAITVRLGVLTFGASNERKSFEVVISGKISRKMVSASLEWPDGAHRVRSPIIVYTDNLYNALQPFVAEDDRQLVYVVYMGNLVERNHSLSSHHFNMLRQVVDTRFLGQSLVRSYTRSFNGFVAYLTAQEHEKLASHEGVVSIFPSLSFYPKTTRSWDFMGFHENVDRNPTVESDTIIGVIDTGIWPESESFRDKGFSLPPKKWKGACSGGKNFTCNNKVIGARHYNSLPLPDDSARDGQGHGTHTASTAAGNSVTHASFYGIAKGTARGGITNCSI</sequence>
<gene>
    <name evidence="8" type="ORF">SASPL_110530</name>
</gene>
<evidence type="ECO:0008006" key="10">
    <source>
        <dbReference type="Google" id="ProtNLM"/>
    </source>
</evidence>
<dbReference type="AlphaFoldDB" id="A0A8X8Y5L8"/>
<evidence type="ECO:0000313" key="9">
    <source>
        <dbReference type="Proteomes" id="UP000298416"/>
    </source>
</evidence>
<dbReference type="Proteomes" id="UP000298416">
    <property type="component" value="Unassembled WGS sequence"/>
</dbReference>